<dbReference type="InterPro" id="IPR009081">
    <property type="entry name" value="PP-bd_ACP"/>
</dbReference>
<reference evidence="2" key="1">
    <citation type="submission" date="2016-10" db="EMBL/GenBank/DDBJ databases">
        <authorList>
            <person name="See-Too W.S."/>
        </authorList>
    </citation>
    <scope>NUCLEOTIDE SEQUENCE [LARGE SCALE GENOMIC DNA]</scope>
    <source>
        <strain evidence="2">DSM 23997</strain>
    </source>
</reference>
<proteinExistence type="predicted"/>
<sequence>MISQWIQDLVSVIAVQDGTLEQLPDYSYMLDRNHLQKSPVPVSERAEQKTASFAQEQEAGEFDFKESISHVWSRVLGHTEFDEESDFFEIGGDSLKMSKMIFLLKEDYDYDLDPLAFFDNPTMKVLQKNDNSNEELIVQNAMDQVHIEQAQVTLNDRVLVTGGQGL</sequence>
<evidence type="ECO:0000313" key="2">
    <source>
        <dbReference type="EMBL" id="ANU20053.1"/>
    </source>
</evidence>
<dbReference type="Gene3D" id="1.10.1200.10">
    <property type="entry name" value="ACP-like"/>
    <property type="match status" value="1"/>
</dbReference>
<organism evidence="2 3">
    <name type="scientific">Planococcus plakortidis</name>
    <dbReference type="NCBI Taxonomy" id="1038856"/>
    <lineage>
        <taxon>Bacteria</taxon>
        <taxon>Bacillati</taxon>
        <taxon>Bacillota</taxon>
        <taxon>Bacilli</taxon>
        <taxon>Bacillales</taxon>
        <taxon>Caryophanaceae</taxon>
        <taxon>Planococcus</taxon>
    </lineage>
</organism>
<keyword evidence="3" id="KW-1185">Reference proteome</keyword>
<dbReference type="AlphaFoldDB" id="A0A1C7E7T0"/>
<evidence type="ECO:0000313" key="3">
    <source>
        <dbReference type="Proteomes" id="UP000092650"/>
    </source>
</evidence>
<dbReference type="SUPFAM" id="SSF47336">
    <property type="entry name" value="ACP-like"/>
    <property type="match status" value="1"/>
</dbReference>
<dbReference type="Pfam" id="PF00550">
    <property type="entry name" value="PP-binding"/>
    <property type="match status" value="1"/>
</dbReference>
<feature type="domain" description="Carrier" evidence="1">
    <location>
        <begin position="59"/>
        <end position="134"/>
    </location>
</feature>
<evidence type="ECO:0000259" key="1">
    <source>
        <dbReference type="PROSITE" id="PS50075"/>
    </source>
</evidence>
<name>A0A1C7E7T0_9BACL</name>
<dbReference type="KEGG" id="ppla:BBI15_07420"/>
<dbReference type="RefSeq" id="WP_068869784.1">
    <property type="nucleotide sequence ID" value="NZ_CP016539.2"/>
</dbReference>
<dbReference type="OrthoDB" id="2667082at2"/>
<dbReference type="STRING" id="1038856.BBI15_07420"/>
<protein>
    <recommendedName>
        <fullName evidence="1">Carrier domain-containing protein</fullName>
    </recommendedName>
</protein>
<dbReference type="PROSITE" id="PS50075">
    <property type="entry name" value="CARRIER"/>
    <property type="match status" value="1"/>
</dbReference>
<accession>A0A1C7E7T0</accession>
<gene>
    <name evidence="2" type="ORF">BBI15_07420</name>
</gene>
<dbReference type="EMBL" id="CP016539">
    <property type="protein sequence ID" value="ANU20053.1"/>
    <property type="molecule type" value="Genomic_DNA"/>
</dbReference>
<dbReference type="InterPro" id="IPR036736">
    <property type="entry name" value="ACP-like_sf"/>
</dbReference>
<dbReference type="Proteomes" id="UP000092650">
    <property type="component" value="Chromosome"/>
</dbReference>